<evidence type="ECO:0000313" key="3">
    <source>
        <dbReference type="Proteomes" id="UP001310594"/>
    </source>
</evidence>
<name>A0AAN8A4T7_9PEZI</name>
<protein>
    <recommendedName>
        <fullName evidence="1">Heterokaryon incompatibility domain-containing protein</fullName>
    </recommendedName>
</protein>
<gene>
    <name evidence="2" type="ORF">LTR97_002656</name>
</gene>
<organism evidence="2 3">
    <name type="scientific">Elasticomyces elasticus</name>
    <dbReference type="NCBI Taxonomy" id="574655"/>
    <lineage>
        <taxon>Eukaryota</taxon>
        <taxon>Fungi</taxon>
        <taxon>Dikarya</taxon>
        <taxon>Ascomycota</taxon>
        <taxon>Pezizomycotina</taxon>
        <taxon>Dothideomycetes</taxon>
        <taxon>Dothideomycetidae</taxon>
        <taxon>Mycosphaerellales</taxon>
        <taxon>Teratosphaeriaceae</taxon>
        <taxon>Elasticomyces</taxon>
    </lineage>
</organism>
<proteinExistence type="predicted"/>
<comment type="caution">
    <text evidence="2">The sequence shown here is derived from an EMBL/GenBank/DDBJ whole genome shotgun (WGS) entry which is preliminary data.</text>
</comment>
<dbReference type="PANTHER" id="PTHR24148:SF73">
    <property type="entry name" value="HET DOMAIN PROTEIN (AFU_ORTHOLOGUE AFUA_8G01020)"/>
    <property type="match status" value="1"/>
</dbReference>
<dbReference type="EMBL" id="JAVRQU010000003">
    <property type="protein sequence ID" value="KAK5705537.1"/>
    <property type="molecule type" value="Genomic_DNA"/>
</dbReference>
<dbReference type="InterPro" id="IPR010730">
    <property type="entry name" value="HET"/>
</dbReference>
<dbReference type="Proteomes" id="UP001310594">
    <property type="component" value="Unassembled WGS sequence"/>
</dbReference>
<dbReference type="PANTHER" id="PTHR24148">
    <property type="entry name" value="ANKYRIN REPEAT DOMAIN-CONTAINING PROTEIN 39 HOMOLOG-RELATED"/>
    <property type="match status" value="1"/>
</dbReference>
<accession>A0AAN8A4T7</accession>
<evidence type="ECO:0000259" key="1">
    <source>
        <dbReference type="Pfam" id="PF06985"/>
    </source>
</evidence>
<reference evidence="2" key="1">
    <citation type="submission" date="2023-08" db="EMBL/GenBank/DDBJ databases">
        <title>Black Yeasts Isolated from many extreme environments.</title>
        <authorList>
            <person name="Coleine C."/>
            <person name="Stajich J.E."/>
            <person name="Selbmann L."/>
        </authorList>
    </citation>
    <scope>NUCLEOTIDE SEQUENCE</scope>
    <source>
        <strain evidence="2">CCFEE 5810</strain>
    </source>
</reference>
<evidence type="ECO:0000313" key="2">
    <source>
        <dbReference type="EMBL" id="KAK5705537.1"/>
    </source>
</evidence>
<dbReference type="InterPro" id="IPR052895">
    <property type="entry name" value="HetReg/Transcr_Mod"/>
</dbReference>
<feature type="domain" description="Heterokaryon incompatibility" evidence="1">
    <location>
        <begin position="71"/>
        <end position="299"/>
    </location>
</feature>
<sequence>MQIHDLSDIWNPNRPNACDAYSGRDLSGEPLYTYSPVGSRQIRLLHVQPGTGYTNIECTLIEVDLTKDLAYEAVSYCWGSSEKPCNILCNGRRMPVTESAVDALWRFRLPTAVRTVWLDAVCIDQANTSEKGEQVVMMAEIYGSARQVLAWVGHAAVGSDTLFGKLQRVLRAVHKDVLRRLYDEEDEATKWLLYGDIYSLDHVRGIDYRDNLERLRAYLSHMLNPDEARLSSAPGRDAWTSFCQIHTFLHQEGYIKQDQSFKQRPLFRQLVRIMTQMDWLAIVKLCARSYFERAWIVQELVLAKSTVMFVGQHTMDFDSFAIVVSILCGTAESAGLGSIVRNAAQGIVFALNSRLERGTQPGQLATMALAAQQIQLKSTLPTDKLFALRSLAIDGDGIRVDYASEAYEIYLHAGQSVVGFSSPLARAASLRPMLLACRLTPAHECGLLPSWIPDMTSATTADDPRDLVRFIAGGLYGEYAHILGKAVLSSKNPKRLLLIGKTVGSVAQLCDPSASFLVPRVQFWKHDGSFSDDDPGTTVGYQAGLTLKALGRAYQVANWEKEVEGVYSAWIRSLLAERIQHLKQWTAFASAESLVALKQSIKSSSVFRRTISRYKTNANVQETLMWRAICMDSERDFNPSTEFELLGTPPLTEAVCNMLAKLVQAVPDLGRAENWAALHPALRSLSDEELATVTLRLCMITPPNPDSRFCCTTEGAFGWVPKQARVADTVCVVPAMPCPLILRKVSSLEQTAFQLVGPAYIERLMYGEVIRKAVAEEQVFEIC</sequence>
<dbReference type="AlphaFoldDB" id="A0AAN8A4T7"/>
<dbReference type="Pfam" id="PF06985">
    <property type="entry name" value="HET"/>
    <property type="match status" value="1"/>
</dbReference>